<protein>
    <submittedName>
        <fullName evidence="2">Alpha/beta hydrolase</fullName>
    </submittedName>
</protein>
<name>A0ABN2TNL4_9ACTN</name>
<dbReference type="PANTHER" id="PTHR43798">
    <property type="entry name" value="MONOACYLGLYCEROL LIPASE"/>
    <property type="match status" value="1"/>
</dbReference>
<dbReference type="InterPro" id="IPR050266">
    <property type="entry name" value="AB_hydrolase_sf"/>
</dbReference>
<dbReference type="Pfam" id="PF12697">
    <property type="entry name" value="Abhydrolase_6"/>
    <property type="match status" value="1"/>
</dbReference>
<gene>
    <name evidence="2" type="ORF">GCM10009799_49490</name>
</gene>
<dbReference type="RefSeq" id="WP_344101008.1">
    <property type="nucleotide sequence ID" value="NZ_BAAAPC010000030.1"/>
</dbReference>
<comment type="caution">
    <text evidence="2">The sequence shown here is derived from an EMBL/GenBank/DDBJ whole genome shotgun (WGS) entry which is preliminary data.</text>
</comment>
<keyword evidence="2" id="KW-0378">Hydrolase</keyword>
<dbReference type="GO" id="GO:0016787">
    <property type="term" value="F:hydrolase activity"/>
    <property type="evidence" value="ECO:0007669"/>
    <property type="project" value="UniProtKB-KW"/>
</dbReference>
<dbReference type="InterPro" id="IPR029058">
    <property type="entry name" value="AB_hydrolase_fold"/>
</dbReference>
<dbReference type="SUPFAM" id="SSF53474">
    <property type="entry name" value="alpha/beta-Hydrolases"/>
    <property type="match status" value="1"/>
</dbReference>
<evidence type="ECO:0000259" key="1">
    <source>
        <dbReference type="Pfam" id="PF12697"/>
    </source>
</evidence>
<dbReference type="InterPro" id="IPR000073">
    <property type="entry name" value="AB_hydrolase_1"/>
</dbReference>
<dbReference type="InterPro" id="IPR000639">
    <property type="entry name" value="Epox_hydrolase-like"/>
</dbReference>
<dbReference type="PRINTS" id="PR00412">
    <property type="entry name" value="EPOXHYDRLASE"/>
</dbReference>
<organism evidence="2 3">
    <name type="scientific">Nocardiopsis rhodophaea</name>
    <dbReference type="NCBI Taxonomy" id="280238"/>
    <lineage>
        <taxon>Bacteria</taxon>
        <taxon>Bacillati</taxon>
        <taxon>Actinomycetota</taxon>
        <taxon>Actinomycetes</taxon>
        <taxon>Streptosporangiales</taxon>
        <taxon>Nocardiopsidaceae</taxon>
        <taxon>Nocardiopsis</taxon>
    </lineage>
</organism>
<dbReference type="Gene3D" id="3.40.50.1820">
    <property type="entry name" value="alpha/beta hydrolase"/>
    <property type="match status" value="1"/>
</dbReference>
<dbReference type="EMBL" id="BAAAPC010000030">
    <property type="protein sequence ID" value="GAA2015395.1"/>
    <property type="molecule type" value="Genomic_DNA"/>
</dbReference>
<evidence type="ECO:0000313" key="2">
    <source>
        <dbReference type="EMBL" id="GAA2015395.1"/>
    </source>
</evidence>
<sequence length="281" mass="30776">MPFADLPNVRLFYTVDGPHDASGDPARDTASALLLVHGWGSDSHEWVRHVPDLATDHRVIAPDLRGHGYSATTRTGATPRTMAADLLLLLERLRVDRIVAIGHSMGGQIVGHLAIDRPDLVTALVTIDPAYGFGPELADSFPAIARELAGPRGTDAAIATEAWVSSPATPRWIRTWHTRRLLATPPQVLAEAFAAMFTATDAIGPRAAAEDHLMRRPQPTLSFRADPELAEWERPLLAHPRSAVVCWPGSGHRMHEERPDEFLTVLDRWLDRLEVPGPNAV</sequence>
<proteinExistence type="predicted"/>
<dbReference type="PRINTS" id="PR00111">
    <property type="entry name" value="ABHYDROLASE"/>
</dbReference>
<accession>A0ABN2TNL4</accession>
<evidence type="ECO:0000313" key="3">
    <source>
        <dbReference type="Proteomes" id="UP001501585"/>
    </source>
</evidence>
<reference evidence="2 3" key="1">
    <citation type="journal article" date="2019" name="Int. J. Syst. Evol. Microbiol.">
        <title>The Global Catalogue of Microorganisms (GCM) 10K type strain sequencing project: providing services to taxonomists for standard genome sequencing and annotation.</title>
        <authorList>
            <consortium name="The Broad Institute Genomics Platform"/>
            <consortium name="The Broad Institute Genome Sequencing Center for Infectious Disease"/>
            <person name="Wu L."/>
            <person name="Ma J."/>
        </authorList>
    </citation>
    <scope>NUCLEOTIDE SEQUENCE [LARGE SCALE GENOMIC DNA]</scope>
    <source>
        <strain evidence="2 3">JCM 15313</strain>
    </source>
</reference>
<dbReference type="Proteomes" id="UP001501585">
    <property type="component" value="Unassembled WGS sequence"/>
</dbReference>
<keyword evidence="3" id="KW-1185">Reference proteome</keyword>
<dbReference type="PANTHER" id="PTHR43798:SF33">
    <property type="entry name" value="HYDROLASE, PUTATIVE (AFU_ORTHOLOGUE AFUA_2G14860)-RELATED"/>
    <property type="match status" value="1"/>
</dbReference>
<feature type="domain" description="AB hydrolase-1" evidence="1">
    <location>
        <begin position="33"/>
        <end position="263"/>
    </location>
</feature>